<keyword evidence="3" id="KW-0507">mRNA processing</keyword>
<evidence type="ECO:0000256" key="3">
    <source>
        <dbReference type="ARBA" id="ARBA00022664"/>
    </source>
</evidence>
<evidence type="ECO:0000256" key="4">
    <source>
        <dbReference type="ARBA" id="ARBA00023242"/>
    </source>
</evidence>
<dbReference type="InterPro" id="IPR034772">
    <property type="entry name" value="CPSF6/7"/>
</dbReference>
<dbReference type="InterPro" id="IPR035979">
    <property type="entry name" value="RBD_domain_sf"/>
</dbReference>
<protein>
    <submittedName>
        <fullName evidence="8">Cleavage and polyadenylation specific factor 7</fullName>
    </submittedName>
</protein>
<feature type="domain" description="RRM" evidence="7">
    <location>
        <begin position="78"/>
        <end position="158"/>
    </location>
</feature>
<comment type="subcellular location">
    <subcellularLocation>
        <location evidence="1">Nucleus</location>
    </subcellularLocation>
</comment>
<dbReference type="InterPro" id="IPR012677">
    <property type="entry name" value="Nucleotide-bd_a/b_plait_sf"/>
</dbReference>
<reference evidence="8" key="1">
    <citation type="submission" date="2025-08" db="UniProtKB">
        <authorList>
            <consortium name="Ensembl"/>
        </authorList>
    </citation>
    <scope>IDENTIFICATION</scope>
</reference>
<dbReference type="Pfam" id="PF25524">
    <property type="entry name" value="RSLD_CPSF6"/>
    <property type="match status" value="1"/>
</dbReference>
<evidence type="ECO:0000256" key="6">
    <source>
        <dbReference type="SAM" id="MobiDB-lite"/>
    </source>
</evidence>
<dbReference type="OMA" id="YGDERCQ"/>
<dbReference type="GO" id="GO:0005634">
    <property type="term" value="C:nucleus"/>
    <property type="evidence" value="ECO:0007669"/>
    <property type="project" value="UniProtKB-SubCell"/>
</dbReference>
<feature type="compositionally biased region" description="Basic and acidic residues" evidence="6">
    <location>
        <begin position="372"/>
        <end position="395"/>
    </location>
</feature>
<evidence type="ECO:0000313" key="8">
    <source>
        <dbReference type="Ensembl" id="ENSHCOP00000021673.1"/>
    </source>
</evidence>
<evidence type="ECO:0000256" key="2">
    <source>
        <dbReference type="ARBA" id="ARBA00006265"/>
    </source>
</evidence>
<name>A0A3Q2Z6L8_HIPCM</name>
<keyword evidence="9" id="KW-1185">Reference proteome</keyword>
<evidence type="ECO:0000256" key="1">
    <source>
        <dbReference type="ARBA" id="ARBA00004123"/>
    </source>
</evidence>
<comment type="similarity">
    <text evidence="2">Belongs to the RRM CPSF6/7 family.</text>
</comment>
<gene>
    <name evidence="8" type="primary">CPSF7</name>
</gene>
<dbReference type="STRING" id="109280.ENSHCOP00000021673"/>
<sequence>MGVMDRKDALSSLISPQDLDRIDEANDLFDDAVLSGSVDQDKKNTLNSDAGGITPTKVEDNVATVKADEKETNQPRRFSLYIGNFSWWISDKDLLHLAQKLGVRDIDEIKFAENKANGQSRGYAKVVVTSENSLKTLLEKIPQCTLDGENIDCRFATYQNFSVFENVANKREYHQFHTFATLIVLQISPRHFLGIPILPVHPLNFHHIQSEMSFPNIPALSPASHPLPSHLCHSTSLHHIFFPLHLSMRLPSPLQRDYEDLFNRNRAVASSAITKAVTGATAGDQRVAMETLLTAIAIIKQSSVYRDERCQALVTSLKDCLVSIQGNCGYRSGSHSGDRDRDRERERERERHRESSPPRWEGAGTSRRHRERSWSRERDRERSRDRHRDYRERYR</sequence>
<accession>A0A3Q2Z6L8</accession>
<evidence type="ECO:0000313" key="9">
    <source>
        <dbReference type="Proteomes" id="UP000264820"/>
    </source>
</evidence>
<evidence type="ECO:0000256" key="5">
    <source>
        <dbReference type="PROSITE-ProRule" id="PRU00176"/>
    </source>
</evidence>
<dbReference type="PROSITE" id="PS50102">
    <property type="entry name" value="RRM"/>
    <property type="match status" value="1"/>
</dbReference>
<dbReference type="AlphaFoldDB" id="A0A3Q2Z6L8"/>
<dbReference type="Proteomes" id="UP000264820">
    <property type="component" value="Unplaced"/>
</dbReference>
<dbReference type="SUPFAM" id="SSF54928">
    <property type="entry name" value="RNA-binding domain, RBD"/>
    <property type="match status" value="1"/>
</dbReference>
<feature type="region of interest" description="Disordered" evidence="6">
    <location>
        <begin position="331"/>
        <end position="395"/>
    </location>
</feature>
<dbReference type="InterPro" id="IPR000504">
    <property type="entry name" value="RRM_dom"/>
</dbReference>
<keyword evidence="5" id="KW-0694">RNA-binding</keyword>
<keyword evidence="4" id="KW-0539">Nucleus</keyword>
<dbReference type="Ensembl" id="ENSHCOT00000003013.1">
    <property type="protein sequence ID" value="ENSHCOP00000021673.1"/>
    <property type="gene ID" value="ENSHCOG00000008694.1"/>
</dbReference>
<feature type="compositionally biased region" description="Basic and acidic residues" evidence="6">
    <location>
        <begin position="336"/>
        <end position="356"/>
    </location>
</feature>
<dbReference type="SMART" id="SM00360">
    <property type="entry name" value="RRM"/>
    <property type="match status" value="1"/>
</dbReference>
<reference evidence="8" key="2">
    <citation type="submission" date="2025-09" db="UniProtKB">
        <authorList>
            <consortium name="Ensembl"/>
        </authorList>
    </citation>
    <scope>IDENTIFICATION</scope>
</reference>
<dbReference type="Gene3D" id="3.30.70.330">
    <property type="match status" value="1"/>
</dbReference>
<dbReference type="GO" id="GO:0006397">
    <property type="term" value="P:mRNA processing"/>
    <property type="evidence" value="ECO:0007669"/>
    <property type="project" value="UniProtKB-KW"/>
</dbReference>
<dbReference type="InterPro" id="IPR057951">
    <property type="entry name" value="CPSF6/7_RSLD_N"/>
</dbReference>
<proteinExistence type="inferred from homology"/>
<dbReference type="PANTHER" id="PTHR23204">
    <property type="entry name" value="CLEAVAGE AND POLYADENYLATION SPECIFIC FACTOR"/>
    <property type="match status" value="1"/>
</dbReference>
<organism evidence="8 9">
    <name type="scientific">Hippocampus comes</name>
    <name type="common">Tiger tail seahorse</name>
    <dbReference type="NCBI Taxonomy" id="109280"/>
    <lineage>
        <taxon>Eukaryota</taxon>
        <taxon>Metazoa</taxon>
        <taxon>Chordata</taxon>
        <taxon>Craniata</taxon>
        <taxon>Vertebrata</taxon>
        <taxon>Euteleostomi</taxon>
        <taxon>Actinopterygii</taxon>
        <taxon>Neopterygii</taxon>
        <taxon>Teleostei</taxon>
        <taxon>Neoteleostei</taxon>
        <taxon>Acanthomorphata</taxon>
        <taxon>Syngnathiaria</taxon>
        <taxon>Syngnathiformes</taxon>
        <taxon>Syngnathoidei</taxon>
        <taxon>Syngnathidae</taxon>
        <taxon>Hippocampus</taxon>
    </lineage>
</organism>
<dbReference type="GeneTree" id="ENSGT00730000110905"/>
<dbReference type="GO" id="GO:0003723">
    <property type="term" value="F:RNA binding"/>
    <property type="evidence" value="ECO:0007669"/>
    <property type="project" value="UniProtKB-UniRule"/>
</dbReference>
<evidence type="ECO:0000259" key="7">
    <source>
        <dbReference type="PROSITE" id="PS50102"/>
    </source>
</evidence>